<evidence type="ECO:0000313" key="2">
    <source>
        <dbReference type="EMBL" id="CAI9787313.1"/>
    </source>
</evidence>
<reference evidence="2" key="1">
    <citation type="submission" date="2023-05" db="EMBL/GenBank/DDBJ databases">
        <authorList>
            <person name="Huff M."/>
        </authorList>
    </citation>
    <scope>NUCLEOTIDE SEQUENCE</scope>
</reference>
<proteinExistence type="predicted"/>
<dbReference type="PANTHER" id="PTHR35307">
    <property type="entry name" value="PROTEIN, PUTATIVE-RELATED"/>
    <property type="match status" value="1"/>
</dbReference>
<keyword evidence="1" id="KW-0472">Membrane</keyword>
<protein>
    <submittedName>
        <fullName evidence="2">Uncharacterized protein</fullName>
    </submittedName>
</protein>
<dbReference type="AlphaFoldDB" id="A0AAD2AFM4"/>
<evidence type="ECO:0000256" key="1">
    <source>
        <dbReference type="SAM" id="Phobius"/>
    </source>
</evidence>
<organism evidence="2 3">
    <name type="scientific">Fraxinus pennsylvanica</name>
    <dbReference type="NCBI Taxonomy" id="56036"/>
    <lineage>
        <taxon>Eukaryota</taxon>
        <taxon>Viridiplantae</taxon>
        <taxon>Streptophyta</taxon>
        <taxon>Embryophyta</taxon>
        <taxon>Tracheophyta</taxon>
        <taxon>Spermatophyta</taxon>
        <taxon>Magnoliopsida</taxon>
        <taxon>eudicotyledons</taxon>
        <taxon>Gunneridae</taxon>
        <taxon>Pentapetalae</taxon>
        <taxon>asterids</taxon>
        <taxon>lamiids</taxon>
        <taxon>Lamiales</taxon>
        <taxon>Oleaceae</taxon>
        <taxon>Oleeae</taxon>
        <taxon>Fraxinus</taxon>
    </lineage>
</organism>
<keyword evidence="1" id="KW-1133">Transmembrane helix</keyword>
<name>A0AAD2AFM4_9LAMI</name>
<dbReference type="PANTHER" id="PTHR35307:SF3">
    <property type="entry name" value="DUF4220 DOMAIN-CONTAINING PROTEIN"/>
    <property type="match status" value="1"/>
</dbReference>
<accession>A0AAD2AFM4</accession>
<feature type="transmembrane region" description="Helical" evidence="1">
    <location>
        <begin position="135"/>
        <end position="161"/>
    </location>
</feature>
<keyword evidence="1" id="KW-0812">Transmembrane</keyword>
<dbReference type="Proteomes" id="UP000834106">
    <property type="component" value="Chromosome 23"/>
</dbReference>
<feature type="transmembrane region" description="Helical" evidence="1">
    <location>
        <begin position="58"/>
        <end position="79"/>
    </location>
</feature>
<evidence type="ECO:0000313" key="3">
    <source>
        <dbReference type="Proteomes" id="UP000834106"/>
    </source>
</evidence>
<keyword evidence="3" id="KW-1185">Reference proteome</keyword>
<sequence>MAVTGCPQFVMSRSVTCTASGLMCVLIALTLAEAHIRILITYPGDDTSSAYKWSIKWILYVQSIGVALGTIVPAFRWFTAARFKCSALRRKSFKNEFKIETYWIQRLVDWKESSLPLQVRHRKWKKFLHAIRRLLLNYCLGVQILLVWASKLVLLISASFFHHIKKLKIFVIRASDETSGTESGGNAQLDLTRYVLLLPGEPGIPKETLKNIWNEVDKVTEKGKRQKLINLIELLHKSNNFNGVREFESNRVPSLHSQEPPNSWSLPVVTLTCIAIALPNISNDNANQLVRCVGEGLTLLNLIEKSLDENGALAIIRNAADIVWVGVDLYCKWQDKDLRKISLHGRTSKEILEELSHEAERTVMQFLKEVKDFLMDNPLNWPVKIIAANSMYRITQTILLASGNMETDEGLFDHLSIMIADILAASLTNLPHVITIKCHHNSQKQRQNSVRQAALLLGETEEILQILQQPDAG</sequence>
<dbReference type="EMBL" id="OU503058">
    <property type="protein sequence ID" value="CAI9787313.1"/>
    <property type="molecule type" value="Genomic_DNA"/>
</dbReference>
<gene>
    <name evidence="2" type="ORF">FPE_LOCUS34743</name>
</gene>